<dbReference type="HOGENOM" id="CLU_2634560_0_0_3"/>
<dbReference type="STRING" id="551115.Aazo_3722"/>
<gene>
    <name evidence="1" type="ordered locus">Aazo_3722</name>
</gene>
<reference evidence="1 2" key="1">
    <citation type="journal article" date="2010" name="PLoS ONE">
        <title>Genome erosion in a nitrogen-fixing vertically transmitted endosymbiotic multicellular cyanobacterium.</title>
        <authorList>
            <person name="Ran L."/>
            <person name="Larsson J."/>
            <person name="Vigil-Stenman T."/>
            <person name="Nylander J.A."/>
            <person name="Ininbergs K."/>
            <person name="Zheng W.W."/>
            <person name="Lapidus A."/>
            <person name="Lowry S."/>
            <person name="Haselkorn R."/>
            <person name="Bergman B."/>
        </authorList>
    </citation>
    <scope>NUCLEOTIDE SEQUENCE [LARGE SCALE GENOMIC DNA]</scope>
    <source>
        <strain evidence="1 2">0708</strain>
    </source>
</reference>
<dbReference type="EMBL" id="CP002059">
    <property type="protein sequence ID" value="ADI65266.1"/>
    <property type="molecule type" value="Genomic_DNA"/>
</dbReference>
<evidence type="ECO:0000313" key="1">
    <source>
        <dbReference type="EMBL" id="ADI65266.1"/>
    </source>
</evidence>
<dbReference type="AlphaFoldDB" id="D7E448"/>
<evidence type="ECO:0000313" key="2">
    <source>
        <dbReference type="Proteomes" id="UP000001511"/>
    </source>
</evidence>
<protein>
    <submittedName>
        <fullName evidence="1">Uncharacterized protein</fullName>
    </submittedName>
</protein>
<name>D7E448_NOSA0</name>
<keyword evidence="2" id="KW-1185">Reference proteome</keyword>
<accession>D7E448</accession>
<dbReference type="OrthoDB" id="211933at2"/>
<sequence length="77" mass="8589">MAAAGGGKCYEGKRYRLWQKGEILTITAKDNRGDILSLENGVIGGYLSSADVEGFQIFEQTLEQQLEEAKRKKYQTS</sequence>
<dbReference type="KEGG" id="naz:Aazo_3722"/>
<organism evidence="1 2">
    <name type="scientific">Nostoc azollae (strain 0708)</name>
    <name type="common">Anabaena azollae (strain 0708)</name>
    <dbReference type="NCBI Taxonomy" id="551115"/>
    <lineage>
        <taxon>Bacteria</taxon>
        <taxon>Bacillati</taxon>
        <taxon>Cyanobacteriota</taxon>
        <taxon>Cyanophyceae</taxon>
        <taxon>Nostocales</taxon>
        <taxon>Nostocaceae</taxon>
        <taxon>Trichormus</taxon>
    </lineage>
</organism>
<dbReference type="Proteomes" id="UP000001511">
    <property type="component" value="Chromosome"/>
</dbReference>
<proteinExistence type="predicted"/>